<keyword evidence="2" id="KW-1185">Reference proteome</keyword>
<reference evidence="2" key="1">
    <citation type="submission" date="2024-04" db="EMBL/GenBank/DDBJ databases">
        <title>Phylogenomic analyses of a clade within the roseobacter group suggest taxonomic reassignments of species of the genera Aestuariivita, Citreicella, Loktanella, Nautella, Pelagibaca, Ruegeria, Thalassobius, Thiobacimonas and Tropicibacter, and the proposal o.</title>
        <authorList>
            <person name="Jeon C.O."/>
        </authorList>
    </citation>
    <scope>NUCLEOTIDE SEQUENCE [LARGE SCALE GENOMIC DNA]</scope>
    <source>
        <strain evidence="2">BS5-3</strain>
    </source>
</reference>
<protein>
    <recommendedName>
        <fullName evidence="3">N-acetyltransferase domain-containing protein</fullName>
    </recommendedName>
</protein>
<accession>A0ABZ2V3I7</accession>
<sequence>MGDPPQDTISVWTTVYKTELGWIADVDEKFVCDDFHNGCVHLLAYLDGEPVGTARVVFPCNGYLPCEGKANDKTVLRDCKNKAEITRVMVIDRFRKMTFPCYPNGIYDALMQRAITVCQSNLVELVAMDVRIQSSKNSIFRSLKKFGFLPTGISYPDPLGVHFPDCTTVILDTKSKVRQPV</sequence>
<name>A0ABZ2V3I7_9RHOB</name>
<evidence type="ECO:0008006" key="3">
    <source>
        <dbReference type="Google" id="ProtNLM"/>
    </source>
</evidence>
<dbReference type="SUPFAM" id="SSF55729">
    <property type="entry name" value="Acyl-CoA N-acyltransferases (Nat)"/>
    <property type="match status" value="1"/>
</dbReference>
<dbReference type="RefSeq" id="WP_341367183.1">
    <property type="nucleotide sequence ID" value="NZ_CP150951.2"/>
</dbReference>
<dbReference type="Proteomes" id="UP001440612">
    <property type="component" value="Chromosome"/>
</dbReference>
<organism evidence="1 2">
    <name type="scientific">Yoonia phaeophyticola</name>
    <dbReference type="NCBI Taxonomy" id="3137369"/>
    <lineage>
        <taxon>Bacteria</taxon>
        <taxon>Pseudomonadati</taxon>
        <taxon>Pseudomonadota</taxon>
        <taxon>Alphaproteobacteria</taxon>
        <taxon>Rhodobacterales</taxon>
        <taxon>Paracoccaceae</taxon>
        <taxon>Yoonia</taxon>
    </lineage>
</organism>
<evidence type="ECO:0000313" key="1">
    <source>
        <dbReference type="EMBL" id="WZC49071.1"/>
    </source>
</evidence>
<gene>
    <name evidence="1" type="ORF">AABB29_19955</name>
</gene>
<dbReference type="InterPro" id="IPR016181">
    <property type="entry name" value="Acyl_CoA_acyltransferase"/>
</dbReference>
<dbReference type="Gene3D" id="3.40.630.30">
    <property type="match status" value="1"/>
</dbReference>
<dbReference type="EMBL" id="CP150951">
    <property type="protein sequence ID" value="WZC49071.1"/>
    <property type="molecule type" value="Genomic_DNA"/>
</dbReference>
<evidence type="ECO:0000313" key="2">
    <source>
        <dbReference type="Proteomes" id="UP001440612"/>
    </source>
</evidence>
<proteinExistence type="predicted"/>